<feature type="domain" description="Protein kinase" evidence="4">
    <location>
        <begin position="170"/>
        <end position="435"/>
    </location>
</feature>
<organism evidence="5 6">
    <name type="scientific">Stichopus japonicus</name>
    <name type="common">Sea cucumber</name>
    <dbReference type="NCBI Taxonomy" id="307972"/>
    <lineage>
        <taxon>Eukaryota</taxon>
        <taxon>Metazoa</taxon>
        <taxon>Echinodermata</taxon>
        <taxon>Eleutherozoa</taxon>
        <taxon>Echinozoa</taxon>
        <taxon>Holothuroidea</taxon>
        <taxon>Aspidochirotacea</taxon>
        <taxon>Aspidochirotida</taxon>
        <taxon>Stichopodidae</taxon>
        <taxon>Apostichopus</taxon>
    </lineage>
</organism>
<dbReference type="SUPFAM" id="SSF56112">
    <property type="entry name" value="Protein kinase-like (PK-like)"/>
    <property type="match status" value="1"/>
</dbReference>
<dbReference type="GO" id="GO:0005524">
    <property type="term" value="F:ATP binding"/>
    <property type="evidence" value="ECO:0007669"/>
    <property type="project" value="UniProtKB-KW"/>
</dbReference>
<evidence type="ECO:0000256" key="2">
    <source>
        <dbReference type="ARBA" id="ARBA00022840"/>
    </source>
</evidence>
<proteinExistence type="predicted"/>
<keyword evidence="5" id="KW-0675">Receptor</keyword>
<dbReference type="PANTHER" id="PTHR24418">
    <property type="entry name" value="TYROSINE-PROTEIN KINASE"/>
    <property type="match status" value="1"/>
</dbReference>
<protein>
    <submittedName>
        <fullName evidence="5">Putative tyrosine kinase receptor Cad96Ca</fullName>
    </submittedName>
</protein>
<dbReference type="PROSITE" id="PS50011">
    <property type="entry name" value="PROTEIN_KINASE_DOM"/>
    <property type="match status" value="1"/>
</dbReference>
<dbReference type="InterPro" id="IPR001245">
    <property type="entry name" value="Ser-Thr/Tyr_kinase_cat_dom"/>
</dbReference>
<dbReference type="STRING" id="307972.A0A2G8KTP8"/>
<name>A0A2G8KTP8_STIJA</name>
<evidence type="ECO:0000313" key="6">
    <source>
        <dbReference type="Proteomes" id="UP000230750"/>
    </source>
</evidence>
<evidence type="ECO:0000256" key="3">
    <source>
        <dbReference type="SAM" id="MobiDB-lite"/>
    </source>
</evidence>
<dbReference type="GO" id="GO:0004672">
    <property type="term" value="F:protein kinase activity"/>
    <property type="evidence" value="ECO:0007669"/>
    <property type="project" value="InterPro"/>
</dbReference>
<sequence length="496" mass="56217">MKTRRANVSATPTEFGMSEQNNGNSSPDHDYQRSIIPSAVDLQCLPEIPRSKLLKRNEGNSGKTEELAGYDLIANENPITDRSLPDLPKLALPQLERGGEDSSVEAGDSEVYYSTASETTSCLPPTHPKRPKLSIRVSKTSANNSKYEYDYATTDGTSDHGGRMFNESNMKLIFKLKPGLIYNRWMGRIVTREGTQKCVVMTTVREKFIRRQMLLWKLFVKNTLDLPVTKKHLVKVEGFGLMTGKVYLIQEYVECQTLESRLTDANSTVTSSKPLYMTEAVGLISGILEGMYVIQSHGFLHPGLSTKKILIHKDGFCKLYDFCLDEDAVKISSLKKSKVKHSLNLFAPEVWRDNKYNKMSDVWSTAVVIWEIVSNGSHPFGGDQDGEVASNVDPTLLKERHAIFTEHLRNNALYRCFNEDWKKRPTIQQLRESYFKVFDVIEDGSYETPRLDLYTSMNPNSNSKGRQDVTKTSIRLFTREIARPVFAMTCTFIVLL</sequence>
<dbReference type="OrthoDB" id="5979581at2759"/>
<accession>A0A2G8KTP8</accession>
<dbReference type="Gene3D" id="1.10.510.10">
    <property type="entry name" value="Transferase(Phosphotransferase) domain 1"/>
    <property type="match status" value="1"/>
</dbReference>
<comment type="caution">
    <text evidence="5">The sequence shown here is derived from an EMBL/GenBank/DDBJ whole genome shotgun (WGS) entry which is preliminary data.</text>
</comment>
<dbReference type="AlphaFoldDB" id="A0A2G8KTP8"/>
<dbReference type="InterPro" id="IPR000719">
    <property type="entry name" value="Prot_kinase_dom"/>
</dbReference>
<gene>
    <name evidence="5" type="ORF">BSL78_11744</name>
</gene>
<dbReference type="EMBL" id="MRZV01000376">
    <property type="protein sequence ID" value="PIK51376.1"/>
    <property type="molecule type" value="Genomic_DNA"/>
</dbReference>
<dbReference type="Proteomes" id="UP000230750">
    <property type="component" value="Unassembled WGS sequence"/>
</dbReference>
<evidence type="ECO:0000256" key="1">
    <source>
        <dbReference type="ARBA" id="ARBA00022741"/>
    </source>
</evidence>
<feature type="compositionally biased region" description="Polar residues" evidence="3">
    <location>
        <begin position="1"/>
        <end position="26"/>
    </location>
</feature>
<keyword evidence="2" id="KW-0067">ATP-binding</keyword>
<keyword evidence="5" id="KW-0418">Kinase</keyword>
<keyword evidence="6" id="KW-1185">Reference proteome</keyword>
<evidence type="ECO:0000313" key="5">
    <source>
        <dbReference type="EMBL" id="PIK51376.1"/>
    </source>
</evidence>
<keyword evidence="1" id="KW-0547">Nucleotide-binding</keyword>
<reference evidence="5 6" key="1">
    <citation type="journal article" date="2017" name="PLoS Biol.">
        <title>The sea cucumber genome provides insights into morphological evolution and visceral regeneration.</title>
        <authorList>
            <person name="Zhang X."/>
            <person name="Sun L."/>
            <person name="Yuan J."/>
            <person name="Sun Y."/>
            <person name="Gao Y."/>
            <person name="Zhang L."/>
            <person name="Li S."/>
            <person name="Dai H."/>
            <person name="Hamel J.F."/>
            <person name="Liu C."/>
            <person name="Yu Y."/>
            <person name="Liu S."/>
            <person name="Lin W."/>
            <person name="Guo K."/>
            <person name="Jin S."/>
            <person name="Xu P."/>
            <person name="Storey K.B."/>
            <person name="Huan P."/>
            <person name="Zhang T."/>
            <person name="Zhou Y."/>
            <person name="Zhang J."/>
            <person name="Lin C."/>
            <person name="Li X."/>
            <person name="Xing L."/>
            <person name="Huo D."/>
            <person name="Sun M."/>
            <person name="Wang L."/>
            <person name="Mercier A."/>
            <person name="Li F."/>
            <person name="Yang H."/>
            <person name="Xiang J."/>
        </authorList>
    </citation>
    <scope>NUCLEOTIDE SEQUENCE [LARGE SCALE GENOMIC DNA]</scope>
    <source>
        <strain evidence="5">Shaxun</strain>
        <tissue evidence="5">Muscle</tissue>
    </source>
</reference>
<evidence type="ECO:0000259" key="4">
    <source>
        <dbReference type="PROSITE" id="PS50011"/>
    </source>
</evidence>
<keyword evidence="5" id="KW-0808">Transferase</keyword>
<feature type="region of interest" description="Disordered" evidence="3">
    <location>
        <begin position="1"/>
        <end position="31"/>
    </location>
</feature>
<dbReference type="InterPro" id="IPR050198">
    <property type="entry name" value="Non-receptor_tyrosine_kinases"/>
</dbReference>
<dbReference type="InterPro" id="IPR011009">
    <property type="entry name" value="Kinase-like_dom_sf"/>
</dbReference>
<dbReference type="Pfam" id="PF07714">
    <property type="entry name" value="PK_Tyr_Ser-Thr"/>
    <property type="match status" value="1"/>
</dbReference>